<evidence type="ECO:0000256" key="1">
    <source>
        <dbReference type="SAM" id="Phobius"/>
    </source>
</evidence>
<proteinExistence type="predicted"/>
<accession>A0A1S8WV49</accession>
<evidence type="ECO:0000313" key="2">
    <source>
        <dbReference type="EMBL" id="OON18409.1"/>
    </source>
</evidence>
<gene>
    <name evidence="2" type="ORF">X801_05738</name>
</gene>
<dbReference type="AlphaFoldDB" id="A0A1S8WV49"/>
<name>A0A1S8WV49_OPIVI</name>
<dbReference type="Proteomes" id="UP000243686">
    <property type="component" value="Unassembled WGS sequence"/>
</dbReference>
<keyword evidence="1" id="KW-0472">Membrane</keyword>
<organism evidence="2 3">
    <name type="scientific">Opisthorchis viverrini</name>
    <name type="common">Southeast Asian liver fluke</name>
    <dbReference type="NCBI Taxonomy" id="6198"/>
    <lineage>
        <taxon>Eukaryota</taxon>
        <taxon>Metazoa</taxon>
        <taxon>Spiralia</taxon>
        <taxon>Lophotrochozoa</taxon>
        <taxon>Platyhelminthes</taxon>
        <taxon>Trematoda</taxon>
        <taxon>Digenea</taxon>
        <taxon>Opisthorchiida</taxon>
        <taxon>Opisthorchiata</taxon>
        <taxon>Opisthorchiidae</taxon>
        <taxon>Opisthorchis</taxon>
    </lineage>
</organism>
<protein>
    <submittedName>
        <fullName evidence="2">Uncharacterized protein</fullName>
    </submittedName>
</protein>
<feature type="transmembrane region" description="Helical" evidence="1">
    <location>
        <begin position="40"/>
        <end position="62"/>
    </location>
</feature>
<keyword evidence="1" id="KW-1133">Transmembrane helix</keyword>
<dbReference type="EMBL" id="KV894215">
    <property type="protein sequence ID" value="OON18409.1"/>
    <property type="molecule type" value="Genomic_DNA"/>
</dbReference>
<keyword evidence="1" id="KW-0812">Transmembrane</keyword>
<sequence>MVFEHGLFKRRHLAKLSPGSTLDYTMSPCLHVFDSNFNLMWSYVFCSTLSITAVMAIMAMISGDPSNLGDPRCPNSDEQALITELIGIVLPGKTVDVFYIRPHGGDKALHFQLMTRHDGSNCTHANVFGTNSVGQRLTVVQKDAECPSSAICGPAF</sequence>
<evidence type="ECO:0000313" key="3">
    <source>
        <dbReference type="Proteomes" id="UP000243686"/>
    </source>
</evidence>
<reference evidence="2 3" key="1">
    <citation type="submission" date="2015-03" db="EMBL/GenBank/DDBJ databases">
        <title>Draft genome of the nematode, Opisthorchis viverrini.</title>
        <authorList>
            <person name="Mitreva M."/>
        </authorList>
    </citation>
    <scope>NUCLEOTIDE SEQUENCE [LARGE SCALE GENOMIC DNA]</scope>
    <source>
        <strain evidence="2">Khon Kaen</strain>
    </source>
</reference>
<keyword evidence="3" id="KW-1185">Reference proteome</keyword>